<proteinExistence type="predicted"/>
<organism evidence="3 4">
    <name type="scientific">Vigna angularis var. angularis</name>
    <dbReference type="NCBI Taxonomy" id="157739"/>
    <lineage>
        <taxon>Eukaryota</taxon>
        <taxon>Viridiplantae</taxon>
        <taxon>Streptophyta</taxon>
        <taxon>Embryophyta</taxon>
        <taxon>Tracheophyta</taxon>
        <taxon>Spermatophyta</taxon>
        <taxon>Magnoliopsida</taxon>
        <taxon>eudicotyledons</taxon>
        <taxon>Gunneridae</taxon>
        <taxon>Pentapetalae</taxon>
        <taxon>rosids</taxon>
        <taxon>fabids</taxon>
        <taxon>Fabales</taxon>
        <taxon>Fabaceae</taxon>
        <taxon>Papilionoideae</taxon>
        <taxon>50 kb inversion clade</taxon>
        <taxon>NPAAA clade</taxon>
        <taxon>indigoferoid/millettioid clade</taxon>
        <taxon>Phaseoleae</taxon>
        <taxon>Vigna</taxon>
    </lineage>
</organism>
<feature type="chain" id="PRO_5006618369" evidence="2">
    <location>
        <begin position="26"/>
        <end position="193"/>
    </location>
</feature>
<protein>
    <submittedName>
        <fullName evidence="3">Uncharacterized protein</fullName>
    </submittedName>
</protein>
<dbReference type="AlphaFoldDB" id="A0A0S3SJU2"/>
<name>A0A0S3SJU2_PHAAN</name>
<evidence type="ECO:0000313" key="3">
    <source>
        <dbReference type="EMBL" id="BAT93070.1"/>
    </source>
</evidence>
<reference evidence="3 4" key="1">
    <citation type="journal article" date="2015" name="Sci. Rep.">
        <title>The power of single molecule real-time sequencing technology in the de novo assembly of a eukaryotic genome.</title>
        <authorList>
            <person name="Sakai H."/>
            <person name="Naito K."/>
            <person name="Ogiso-Tanaka E."/>
            <person name="Takahashi Y."/>
            <person name="Iseki K."/>
            <person name="Muto C."/>
            <person name="Satou K."/>
            <person name="Teruya K."/>
            <person name="Shiroma A."/>
            <person name="Shimoji M."/>
            <person name="Hirano T."/>
            <person name="Itoh T."/>
            <person name="Kaga A."/>
            <person name="Tomooka N."/>
        </authorList>
    </citation>
    <scope>NUCLEOTIDE SEQUENCE [LARGE SCALE GENOMIC DNA]</scope>
    <source>
        <strain evidence="4">cv. Shumari</strain>
    </source>
</reference>
<evidence type="ECO:0000256" key="2">
    <source>
        <dbReference type="SAM" id="SignalP"/>
    </source>
</evidence>
<dbReference type="Proteomes" id="UP000291084">
    <property type="component" value="Chromosome 7"/>
</dbReference>
<evidence type="ECO:0000256" key="1">
    <source>
        <dbReference type="SAM" id="MobiDB-lite"/>
    </source>
</evidence>
<feature type="signal peptide" evidence="2">
    <location>
        <begin position="1"/>
        <end position="25"/>
    </location>
</feature>
<keyword evidence="2" id="KW-0732">Signal</keyword>
<gene>
    <name evidence="3" type="primary">Vigan.07G196400</name>
    <name evidence="3" type="ORF">VIGAN_07196400</name>
</gene>
<feature type="region of interest" description="Disordered" evidence="1">
    <location>
        <begin position="161"/>
        <end position="193"/>
    </location>
</feature>
<dbReference type="EMBL" id="AP015040">
    <property type="protein sequence ID" value="BAT93070.1"/>
    <property type="molecule type" value="Genomic_DNA"/>
</dbReference>
<evidence type="ECO:0000313" key="4">
    <source>
        <dbReference type="Proteomes" id="UP000291084"/>
    </source>
</evidence>
<feature type="compositionally biased region" description="Polar residues" evidence="1">
    <location>
        <begin position="169"/>
        <end position="180"/>
    </location>
</feature>
<accession>A0A0S3SJU2</accession>
<sequence>MSTLATLPMFALPLAPAALPATTSSVPCGSSSATFSHYPIPQPEALNLPNHWLQDWFNLGNNLIRSLPPLAGCTISGDAHNSCLGSFTPPSNTLNLPFILITGCTAKLRRHVRVLNHIPASASSTTPVTNATPFGPVSALLANHRDAMAVHTSTFIGATPQIPKRAIKTNPNSKTSQSLLAKTKQDQNHNSNQ</sequence>
<keyword evidence="4" id="KW-1185">Reference proteome</keyword>